<dbReference type="OrthoDB" id="3633556at2759"/>
<dbReference type="VEuPathDB" id="VectorBase:ISCP_020990"/>
<proteinExistence type="predicted"/>
<dbReference type="InterPro" id="IPR000873">
    <property type="entry name" value="AMP-dep_synth/lig_dom"/>
</dbReference>
<name>B7PEN2_IXOSC</name>
<organism>
    <name type="scientific">Ixodes scapularis</name>
    <name type="common">Black-legged tick</name>
    <name type="synonym">Deer tick</name>
    <dbReference type="NCBI Taxonomy" id="6945"/>
    <lineage>
        <taxon>Eukaryota</taxon>
        <taxon>Metazoa</taxon>
        <taxon>Ecdysozoa</taxon>
        <taxon>Arthropoda</taxon>
        <taxon>Chelicerata</taxon>
        <taxon>Arachnida</taxon>
        <taxon>Acari</taxon>
        <taxon>Parasitiformes</taxon>
        <taxon>Ixodida</taxon>
        <taxon>Ixodoidea</taxon>
        <taxon>Ixodidae</taxon>
        <taxon>Ixodinae</taxon>
        <taxon>Ixodes</taxon>
    </lineage>
</organism>
<keyword evidence="4" id="KW-1185">Reference proteome</keyword>
<dbReference type="VEuPathDB" id="VectorBase:ISCI003516"/>
<accession>B7PEN2</accession>
<dbReference type="VEuPathDB" id="VectorBase:ISCW003516"/>
<reference evidence="3" key="2">
    <citation type="submission" date="2020-05" db="UniProtKB">
        <authorList>
            <consortium name="EnsemblMetazoa"/>
        </authorList>
    </citation>
    <scope>IDENTIFICATION</scope>
    <source>
        <strain evidence="3">wikel</strain>
    </source>
</reference>
<dbReference type="AlphaFoldDB" id="B7PEN2"/>
<evidence type="ECO:0000259" key="1">
    <source>
        <dbReference type="Pfam" id="PF00501"/>
    </source>
</evidence>
<evidence type="ECO:0000313" key="4">
    <source>
        <dbReference type="Proteomes" id="UP000001555"/>
    </source>
</evidence>
<dbReference type="EMBL" id="ABJB010181501">
    <property type="status" value="NOT_ANNOTATED_CDS"/>
    <property type="molecule type" value="Genomic_DNA"/>
</dbReference>
<dbReference type="PROSITE" id="PS00455">
    <property type="entry name" value="AMP_BINDING"/>
    <property type="match status" value="1"/>
</dbReference>
<dbReference type="Pfam" id="PF00501">
    <property type="entry name" value="AMP-binding"/>
    <property type="match status" value="1"/>
</dbReference>
<protein>
    <recommendedName>
        <fullName evidence="1">AMP-dependent synthetase/ligase domain-containing protein</fullName>
    </recommendedName>
</protein>
<dbReference type="InterPro" id="IPR020845">
    <property type="entry name" value="AMP-binding_CS"/>
</dbReference>
<dbReference type="Proteomes" id="UP000001555">
    <property type="component" value="Unassembled WGS sequence"/>
</dbReference>
<evidence type="ECO:0000313" key="3">
    <source>
        <dbReference type="EnsemblMetazoa" id="ISCW003516-PA"/>
    </source>
</evidence>
<dbReference type="EMBL" id="DS696209">
    <property type="protein sequence ID" value="EEC05054.1"/>
    <property type="molecule type" value="Genomic_DNA"/>
</dbReference>
<dbReference type="SUPFAM" id="SSF56801">
    <property type="entry name" value="Acetyl-CoA synthetase-like"/>
    <property type="match status" value="1"/>
</dbReference>
<dbReference type="Gene3D" id="3.40.50.980">
    <property type="match status" value="2"/>
</dbReference>
<gene>
    <name evidence="2" type="ORF">IscW_ISCW003516</name>
</gene>
<dbReference type="InParanoid" id="B7PEN2"/>
<reference evidence="2 4" key="1">
    <citation type="submission" date="2008-03" db="EMBL/GenBank/DDBJ databases">
        <title>Annotation of Ixodes scapularis.</title>
        <authorList>
            <consortium name="Ixodes scapularis Genome Project Consortium"/>
            <person name="Caler E."/>
            <person name="Hannick L.I."/>
            <person name="Bidwell S."/>
            <person name="Joardar V."/>
            <person name="Thiagarajan M."/>
            <person name="Amedeo P."/>
            <person name="Galinsky K.J."/>
            <person name="Schobel S."/>
            <person name="Inman J."/>
            <person name="Hostetler J."/>
            <person name="Miller J."/>
            <person name="Hammond M."/>
            <person name="Megy K."/>
            <person name="Lawson D."/>
            <person name="Kodira C."/>
            <person name="Sutton G."/>
            <person name="Meyer J."/>
            <person name="Hill C.A."/>
            <person name="Birren B."/>
            <person name="Nene V."/>
            <person name="Collins F."/>
            <person name="Alarcon-Chaidez F."/>
            <person name="Wikel S."/>
            <person name="Strausberg R."/>
        </authorList>
    </citation>
    <scope>NUCLEOTIDE SEQUENCE [LARGE SCALE GENOMIC DNA]</scope>
    <source>
        <strain evidence="4">Wikel</strain>
        <strain evidence="2">Wikel colony</strain>
    </source>
</reference>
<sequence>MELFCVGRVPGFIDVLEFQDYSEAGLKPHVPDDNTEEVVVMLYTSGTTGLPKAVQISHKAYVSSYRALMYVVC</sequence>
<dbReference type="EnsemblMetazoa" id="ISCW003516-RA">
    <property type="protein sequence ID" value="ISCW003516-PA"/>
    <property type="gene ID" value="ISCW003516"/>
</dbReference>
<evidence type="ECO:0000313" key="2">
    <source>
        <dbReference type="EMBL" id="EEC05054.1"/>
    </source>
</evidence>
<dbReference type="EMBL" id="ABJB010869817">
    <property type="status" value="NOT_ANNOTATED_CDS"/>
    <property type="molecule type" value="Genomic_DNA"/>
</dbReference>
<dbReference type="PaxDb" id="6945-B7PEN2"/>
<feature type="domain" description="AMP-dependent synthetase/ligase" evidence="1">
    <location>
        <begin position="27"/>
        <end position="68"/>
    </location>
</feature>
<dbReference type="HOGENOM" id="CLU_2707523_0_0_1"/>